<name>A0A9N9K6Z2_9GLOM</name>
<dbReference type="AlphaFoldDB" id="A0A9N9K6Z2"/>
<gene>
    <name evidence="2" type="ORF">DERYTH_LOCUS26024</name>
</gene>
<keyword evidence="3" id="KW-1185">Reference proteome</keyword>
<feature type="compositionally biased region" description="Basic and acidic residues" evidence="1">
    <location>
        <begin position="89"/>
        <end position="101"/>
    </location>
</feature>
<evidence type="ECO:0000313" key="3">
    <source>
        <dbReference type="Proteomes" id="UP000789405"/>
    </source>
</evidence>
<reference evidence="2" key="1">
    <citation type="submission" date="2021-06" db="EMBL/GenBank/DDBJ databases">
        <authorList>
            <person name="Kallberg Y."/>
            <person name="Tangrot J."/>
            <person name="Rosling A."/>
        </authorList>
    </citation>
    <scope>NUCLEOTIDE SEQUENCE</scope>
    <source>
        <strain evidence="2">MA453B</strain>
    </source>
</reference>
<evidence type="ECO:0000313" key="2">
    <source>
        <dbReference type="EMBL" id="CAG8814833.1"/>
    </source>
</evidence>
<sequence>MSKERQPTPEHIKEKYKTLPPEVIKSKEDKEKRQRNKRAAKKRYYDKLKKQAEEQGPSTRTRSKIFPISSRTRSQTVESARLRQKRHRASIDTDKKEKIKK</sequence>
<dbReference type="Proteomes" id="UP000789405">
    <property type="component" value="Unassembled WGS sequence"/>
</dbReference>
<accession>A0A9N9K6Z2</accession>
<evidence type="ECO:0000256" key="1">
    <source>
        <dbReference type="SAM" id="MobiDB-lite"/>
    </source>
</evidence>
<comment type="caution">
    <text evidence="2">The sequence shown here is derived from an EMBL/GenBank/DDBJ whole genome shotgun (WGS) entry which is preliminary data.</text>
</comment>
<feature type="non-terminal residue" evidence="2">
    <location>
        <position position="101"/>
    </location>
</feature>
<protein>
    <submittedName>
        <fullName evidence="2">3797_t:CDS:1</fullName>
    </submittedName>
</protein>
<organism evidence="2 3">
    <name type="scientific">Dentiscutata erythropus</name>
    <dbReference type="NCBI Taxonomy" id="1348616"/>
    <lineage>
        <taxon>Eukaryota</taxon>
        <taxon>Fungi</taxon>
        <taxon>Fungi incertae sedis</taxon>
        <taxon>Mucoromycota</taxon>
        <taxon>Glomeromycotina</taxon>
        <taxon>Glomeromycetes</taxon>
        <taxon>Diversisporales</taxon>
        <taxon>Gigasporaceae</taxon>
        <taxon>Dentiscutata</taxon>
    </lineage>
</organism>
<feature type="compositionally biased region" description="Basic and acidic residues" evidence="1">
    <location>
        <begin position="1"/>
        <end position="17"/>
    </location>
</feature>
<feature type="compositionally biased region" description="Basic residues" evidence="1">
    <location>
        <begin position="33"/>
        <end position="42"/>
    </location>
</feature>
<feature type="compositionally biased region" description="Polar residues" evidence="1">
    <location>
        <begin position="69"/>
        <end position="78"/>
    </location>
</feature>
<feature type="region of interest" description="Disordered" evidence="1">
    <location>
        <begin position="1"/>
        <end position="101"/>
    </location>
</feature>
<feature type="compositionally biased region" description="Basic and acidic residues" evidence="1">
    <location>
        <begin position="43"/>
        <end position="53"/>
    </location>
</feature>
<proteinExistence type="predicted"/>
<dbReference type="EMBL" id="CAJVPY010051812">
    <property type="protein sequence ID" value="CAG8814833.1"/>
    <property type="molecule type" value="Genomic_DNA"/>
</dbReference>